<organism evidence="1 2">
    <name type="scientific">Gulosibacter molinativorax</name>
    <dbReference type="NCBI Taxonomy" id="256821"/>
    <lineage>
        <taxon>Bacteria</taxon>
        <taxon>Bacillati</taxon>
        <taxon>Actinomycetota</taxon>
        <taxon>Actinomycetes</taxon>
        <taxon>Micrococcales</taxon>
        <taxon>Microbacteriaceae</taxon>
        <taxon>Gulosibacter</taxon>
    </lineage>
</organism>
<dbReference type="Proteomes" id="UP001170379">
    <property type="component" value="Unassembled WGS sequence"/>
</dbReference>
<sequence length="116" mass="12866">MTTTSNHSTADRIRALQRHQAQLIRRNVEAAASNGQPIDNTTARLIAARITPDRNSALARFSAGDDSTRMAALNELEYDDLELARSPVPWVVALWEYLLDDSPAPDHSNEPAERSQ</sequence>
<evidence type="ECO:0000313" key="2">
    <source>
        <dbReference type="Proteomes" id="UP001170379"/>
    </source>
</evidence>
<name>A0ABT7CE53_9MICO</name>
<reference evidence="1" key="2">
    <citation type="journal article" date="2022" name="Sci. Rep.">
        <title>In silico prediction of the enzymes involved in the degradation of the herbicide molinate by Gulosibacter molinativorax ON4T.</title>
        <authorList>
            <person name="Lopes A.R."/>
            <person name="Bunin E."/>
            <person name="Viana A.T."/>
            <person name="Froufe H."/>
            <person name="Munoz-Merida A."/>
            <person name="Pinho D."/>
            <person name="Figueiredo J."/>
            <person name="Barroso C."/>
            <person name="Vaz-Moreira I."/>
            <person name="Bellanger X."/>
            <person name="Egas C."/>
            <person name="Nunes O.C."/>
        </authorList>
    </citation>
    <scope>NUCLEOTIDE SEQUENCE</scope>
    <source>
        <strain evidence="1">ON4</strain>
    </source>
</reference>
<evidence type="ECO:0000313" key="1">
    <source>
        <dbReference type="EMBL" id="MDJ1372661.1"/>
    </source>
</evidence>
<protein>
    <submittedName>
        <fullName evidence="1">Uncharacterized protein</fullName>
    </submittedName>
</protein>
<dbReference type="RefSeq" id="WP_026936706.1">
    <property type="nucleotide sequence ID" value="NZ_CP028426.1"/>
</dbReference>
<reference evidence="1" key="1">
    <citation type="submission" date="2018-03" db="EMBL/GenBank/DDBJ databases">
        <authorList>
            <person name="Nunes O.C."/>
            <person name="Lopes A.R."/>
            <person name="Froufe H."/>
            <person name="Munoz-Merida A."/>
            <person name="Barroso C."/>
            <person name="Egas C."/>
        </authorList>
    </citation>
    <scope>NUCLEOTIDE SEQUENCE</scope>
    <source>
        <strain evidence="1">ON4</strain>
    </source>
</reference>
<comment type="caution">
    <text evidence="1">The sequence shown here is derived from an EMBL/GenBank/DDBJ whole genome shotgun (WGS) entry which is preliminary data.</text>
</comment>
<keyword evidence="2" id="KW-1185">Reference proteome</keyword>
<gene>
    <name evidence="1" type="ORF">C7K25_15075</name>
</gene>
<dbReference type="EMBL" id="PXVD01000036">
    <property type="protein sequence ID" value="MDJ1372661.1"/>
    <property type="molecule type" value="Genomic_DNA"/>
</dbReference>
<accession>A0ABT7CE53</accession>
<proteinExistence type="predicted"/>